<dbReference type="InterPro" id="IPR014756">
    <property type="entry name" value="Ig_E-set"/>
</dbReference>
<dbReference type="InterPro" id="IPR051024">
    <property type="entry name" value="GlcNAc_Chitin_IntDeg"/>
</dbReference>
<dbReference type="Proteomes" id="UP000730591">
    <property type="component" value="Unassembled WGS sequence"/>
</dbReference>
<dbReference type="PANTHER" id="PTHR34823">
    <property type="entry name" value="GLCNAC-BINDING PROTEIN A"/>
    <property type="match status" value="1"/>
</dbReference>
<keyword evidence="1 4" id="KW-0732">Signal</keyword>
<dbReference type="RefSeq" id="WP_167992931.1">
    <property type="nucleotide sequence ID" value="NZ_JAATEM010000009.1"/>
</dbReference>
<evidence type="ECO:0000256" key="1">
    <source>
        <dbReference type="ARBA" id="ARBA00022729"/>
    </source>
</evidence>
<dbReference type="CDD" id="cd21177">
    <property type="entry name" value="LPMO_AA10"/>
    <property type="match status" value="1"/>
</dbReference>
<name>A0ABX1A4Y3_9ACTN</name>
<reference evidence="6 7" key="1">
    <citation type="submission" date="2020-03" db="EMBL/GenBank/DDBJ databases">
        <title>WGS of actinomycetes isolated from Thailand.</title>
        <authorList>
            <person name="Thawai C."/>
        </authorList>
    </citation>
    <scope>NUCLEOTIDE SEQUENCE [LARGE SCALE GENOMIC DNA]</scope>
    <source>
        <strain evidence="6 7">SBST2-5</strain>
    </source>
</reference>
<evidence type="ECO:0000256" key="2">
    <source>
        <dbReference type="SAM" id="MobiDB-lite"/>
    </source>
</evidence>
<feature type="compositionally biased region" description="Basic and acidic residues" evidence="2">
    <location>
        <begin position="234"/>
        <end position="253"/>
    </location>
</feature>
<keyword evidence="7" id="KW-1185">Reference proteome</keyword>
<evidence type="ECO:0000256" key="3">
    <source>
        <dbReference type="SAM" id="Phobius"/>
    </source>
</evidence>
<keyword evidence="3" id="KW-0812">Transmembrane</keyword>
<dbReference type="EMBL" id="JAATEM010000009">
    <property type="protein sequence ID" value="NJP50265.1"/>
    <property type="molecule type" value="Genomic_DNA"/>
</dbReference>
<evidence type="ECO:0000256" key="4">
    <source>
        <dbReference type="SAM" id="SignalP"/>
    </source>
</evidence>
<feature type="signal peptide" evidence="4">
    <location>
        <begin position="1"/>
        <end position="31"/>
    </location>
</feature>
<keyword evidence="3" id="KW-0472">Membrane</keyword>
<organism evidence="6 7">
    <name type="scientific">Streptomyces composti</name>
    <dbReference type="NCBI Taxonomy" id="2720025"/>
    <lineage>
        <taxon>Bacteria</taxon>
        <taxon>Bacillati</taxon>
        <taxon>Actinomycetota</taxon>
        <taxon>Actinomycetes</taxon>
        <taxon>Kitasatosporales</taxon>
        <taxon>Streptomycetaceae</taxon>
        <taxon>Streptomyces</taxon>
    </lineage>
</organism>
<feature type="compositionally biased region" description="Low complexity" evidence="2">
    <location>
        <begin position="263"/>
        <end position="296"/>
    </location>
</feature>
<dbReference type="GO" id="GO:0004497">
    <property type="term" value="F:monooxygenase activity"/>
    <property type="evidence" value="ECO:0007669"/>
    <property type="project" value="UniProtKB-KW"/>
</dbReference>
<dbReference type="SUPFAM" id="SSF81296">
    <property type="entry name" value="E set domains"/>
    <property type="match status" value="1"/>
</dbReference>
<keyword evidence="6" id="KW-0560">Oxidoreductase</keyword>
<dbReference type="Pfam" id="PF03067">
    <property type="entry name" value="LPMO_10"/>
    <property type="match status" value="1"/>
</dbReference>
<comment type="caution">
    <text evidence="6">The sequence shown here is derived from an EMBL/GenBank/DDBJ whole genome shotgun (WGS) entry which is preliminary data.</text>
</comment>
<feature type="transmembrane region" description="Helical" evidence="3">
    <location>
        <begin position="296"/>
        <end position="315"/>
    </location>
</feature>
<dbReference type="InterPro" id="IPR004302">
    <property type="entry name" value="Cellulose/chitin-bd_N"/>
</dbReference>
<protein>
    <submittedName>
        <fullName evidence="6">Lytic polysaccharide monooxygenase</fullName>
    </submittedName>
</protein>
<sequence>MSRTTAHRAALAAALVTPLLLPLTTAVPARAHGAPTDPVSRVLACSPEGGERARSAACRAAVAANGAPFTAWDNLRVPNVNGADRQRVPDGKLCSGGLPAYRGLDLPRADWPATRVSPGEALPMRYVSTIPHEGTFRMYLTKPGYDPARPLTWSDLPAEPFAEVTDPPLTKGAYRFRVTLPSDRTGRHVLYTVWQNSSTPDTYYSCSDVVFTEQQRKEQEGQGPGREPGAEAAGAKEKKKEKEGEEGKEREGEPEASGTPQEGAASSGGTPSAGGAAPAGTVKAAPTAASGPSAPALAGGAAAVLLLVGGGALAVRRRRR</sequence>
<keyword evidence="6" id="KW-0503">Monooxygenase</keyword>
<feature type="domain" description="Chitin-binding type-4" evidence="5">
    <location>
        <begin position="32"/>
        <end position="209"/>
    </location>
</feature>
<dbReference type="Gene3D" id="2.70.50.50">
    <property type="entry name" value="chitin-binding protein cbp21"/>
    <property type="match status" value="1"/>
</dbReference>
<dbReference type="PANTHER" id="PTHR34823:SF1">
    <property type="entry name" value="CHITIN-BINDING TYPE-4 DOMAIN-CONTAINING PROTEIN"/>
    <property type="match status" value="1"/>
</dbReference>
<accession>A0ABX1A4Y3</accession>
<feature type="chain" id="PRO_5046128647" evidence="4">
    <location>
        <begin position="32"/>
        <end position="320"/>
    </location>
</feature>
<gene>
    <name evidence="6" type="ORF">HCJ93_09305</name>
</gene>
<proteinExistence type="predicted"/>
<keyword evidence="3" id="KW-1133">Transmembrane helix</keyword>
<evidence type="ECO:0000259" key="5">
    <source>
        <dbReference type="Pfam" id="PF03067"/>
    </source>
</evidence>
<feature type="region of interest" description="Disordered" evidence="2">
    <location>
        <begin position="214"/>
        <end position="296"/>
    </location>
</feature>
<evidence type="ECO:0000313" key="6">
    <source>
        <dbReference type="EMBL" id="NJP50265.1"/>
    </source>
</evidence>
<evidence type="ECO:0000313" key="7">
    <source>
        <dbReference type="Proteomes" id="UP000730591"/>
    </source>
</evidence>